<protein>
    <submittedName>
        <fullName evidence="6">Ankyrin repeat</fullName>
    </submittedName>
</protein>
<proteinExistence type="predicted"/>
<keyword evidence="1" id="KW-0479">Metal-binding</keyword>
<keyword evidence="2 4" id="KW-0863">Zinc-finger</keyword>
<accession>A0AAD5MY25</accession>
<name>A0AAD5MY25_PARTN</name>
<dbReference type="PROSITE" id="PS00518">
    <property type="entry name" value="ZF_RING_1"/>
    <property type="match status" value="1"/>
</dbReference>
<dbReference type="EMBL" id="JAHQIW010005114">
    <property type="protein sequence ID" value="KAJ1364958.1"/>
    <property type="molecule type" value="Genomic_DNA"/>
</dbReference>
<reference evidence="6" key="1">
    <citation type="submission" date="2021-06" db="EMBL/GenBank/DDBJ databases">
        <title>Parelaphostrongylus tenuis whole genome reference sequence.</title>
        <authorList>
            <person name="Garwood T.J."/>
            <person name="Larsen P.A."/>
            <person name="Fountain-Jones N.M."/>
            <person name="Garbe J.R."/>
            <person name="Macchietto M.G."/>
            <person name="Kania S.A."/>
            <person name="Gerhold R.W."/>
            <person name="Richards J.E."/>
            <person name="Wolf T.M."/>
        </authorList>
    </citation>
    <scope>NUCLEOTIDE SEQUENCE</scope>
    <source>
        <strain evidence="6">MNPRO001-30</strain>
        <tissue evidence="6">Meninges</tissue>
    </source>
</reference>
<evidence type="ECO:0000256" key="2">
    <source>
        <dbReference type="ARBA" id="ARBA00022771"/>
    </source>
</evidence>
<dbReference type="Gene3D" id="3.30.40.10">
    <property type="entry name" value="Zinc/RING finger domain, C3HC4 (zinc finger)"/>
    <property type="match status" value="1"/>
</dbReference>
<sequence>MSFECTKQAATNFAELLRCSNIVCRQPSDQLQNLGSACKHAFCWDCINEFTEMNTMVLCPVCSMPLELQRPRAAQMFNNLSRHINELHHLLNEYDRAVAADGAAARVEAIEQAQKLLEAQDGLDVERNDEAARKA</sequence>
<keyword evidence="3" id="KW-0862">Zinc</keyword>
<dbReference type="InterPro" id="IPR013083">
    <property type="entry name" value="Znf_RING/FYVE/PHD"/>
</dbReference>
<dbReference type="InterPro" id="IPR001841">
    <property type="entry name" value="Znf_RING"/>
</dbReference>
<evidence type="ECO:0000313" key="7">
    <source>
        <dbReference type="Proteomes" id="UP001196413"/>
    </source>
</evidence>
<comment type="caution">
    <text evidence="6">The sequence shown here is derived from an EMBL/GenBank/DDBJ whole genome shotgun (WGS) entry which is preliminary data.</text>
</comment>
<evidence type="ECO:0000256" key="1">
    <source>
        <dbReference type="ARBA" id="ARBA00022723"/>
    </source>
</evidence>
<feature type="domain" description="RING-type" evidence="5">
    <location>
        <begin position="23"/>
        <end position="63"/>
    </location>
</feature>
<dbReference type="SUPFAM" id="SSF57850">
    <property type="entry name" value="RING/U-box"/>
    <property type="match status" value="1"/>
</dbReference>
<dbReference type="Proteomes" id="UP001196413">
    <property type="component" value="Unassembled WGS sequence"/>
</dbReference>
<dbReference type="InterPro" id="IPR017907">
    <property type="entry name" value="Znf_RING_CS"/>
</dbReference>
<evidence type="ECO:0000259" key="5">
    <source>
        <dbReference type="PROSITE" id="PS50089"/>
    </source>
</evidence>
<keyword evidence="7" id="KW-1185">Reference proteome</keyword>
<dbReference type="GO" id="GO:0008270">
    <property type="term" value="F:zinc ion binding"/>
    <property type="evidence" value="ECO:0007669"/>
    <property type="project" value="UniProtKB-KW"/>
</dbReference>
<evidence type="ECO:0000313" key="6">
    <source>
        <dbReference type="EMBL" id="KAJ1364958.1"/>
    </source>
</evidence>
<organism evidence="6 7">
    <name type="scientific">Parelaphostrongylus tenuis</name>
    <name type="common">Meningeal worm</name>
    <dbReference type="NCBI Taxonomy" id="148309"/>
    <lineage>
        <taxon>Eukaryota</taxon>
        <taxon>Metazoa</taxon>
        <taxon>Ecdysozoa</taxon>
        <taxon>Nematoda</taxon>
        <taxon>Chromadorea</taxon>
        <taxon>Rhabditida</taxon>
        <taxon>Rhabditina</taxon>
        <taxon>Rhabditomorpha</taxon>
        <taxon>Strongyloidea</taxon>
        <taxon>Metastrongylidae</taxon>
        <taxon>Parelaphostrongylus</taxon>
    </lineage>
</organism>
<feature type="non-terminal residue" evidence="6">
    <location>
        <position position="1"/>
    </location>
</feature>
<dbReference type="PROSITE" id="PS50089">
    <property type="entry name" value="ZF_RING_2"/>
    <property type="match status" value="1"/>
</dbReference>
<evidence type="ECO:0000256" key="3">
    <source>
        <dbReference type="ARBA" id="ARBA00022833"/>
    </source>
</evidence>
<dbReference type="AlphaFoldDB" id="A0AAD5MY25"/>
<evidence type="ECO:0000256" key="4">
    <source>
        <dbReference type="PROSITE-ProRule" id="PRU00175"/>
    </source>
</evidence>
<gene>
    <name evidence="6" type="primary">BRD-1_2</name>
    <name evidence="6" type="ORF">KIN20_025156</name>
</gene>